<evidence type="ECO:0008006" key="6">
    <source>
        <dbReference type="Google" id="ProtNLM"/>
    </source>
</evidence>
<dbReference type="InterPro" id="IPR011990">
    <property type="entry name" value="TPR-like_helical_dom_sf"/>
</dbReference>
<dbReference type="Pfam" id="PF13041">
    <property type="entry name" value="PPR_2"/>
    <property type="match status" value="1"/>
</dbReference>
<evidence type="ECO:0000256" key="3">
    <source>
        <dbReference type="PROSITE-ProRule" id="PRU00708"/>
    </source>
</evidence>
<feature type="repeat" description="PPR" evidence="3">
    <location>
        <begin position="224"/>
        <end position="251"/>
    </location>
</feature>
<dbReference type="Gene3D" id="1.25.40.10">
    <property type="entry name" value="Tetratricopeptide repeat domain"/>
    <property type="match status" value="3"/>
</dbReference>
<name>A0AAD1ZGJ7_9LAMI</name>
<gene>
    <name evidence="4" type="ORF">FPE_LOCUS17316</name>
</gene>
<dbReference type="Proteomes" id="UP000834106">
    <property type="component" value="Chromosome 10"/>
</dbReference>
<dbReference type="PROSITE" id="PS51375">
    <property type="entry name" value="PPR"/>
    <property type="match status" value="4"/>
</dbReference>
<keyword evidence="2" id="KW-0677">Repeat</keyword>
<dbReference type="PANTHER" id="PTHR47447:SF24">
    <property type="entry name" value="PENTATRICOPEPTIDE REPEAT-CONTAINING PROTEIN"/>
    <property type="match status" value="1"/>
</dbReference>
<dbReference type="AlphaFoldDB" id="A0AAD1ZGJ7"/>
<evidence type="ECO:0000256" key="2">
    <source>
        <dbReference type="ARBA" id="ARBA00022737"/>
    </source>
</evidence>
<reference evidence="4" key="1">
    <citation type="submission" date="2023-05" db="EMBL/GenBank/DDBJ databases">
        <authorList>
            <person name="Huff M."/>
        </authorList>
    </citation>
    <scope>NUCLEOTIDE SEQUENCE</scope>
</reference>
<keyword evidence="5" id="KW-1185">Reference proteome</keyword>
<accession>A0AAD1ZGJ7</accession>
<feature type="repeat" description="PPR" evidence="3">
    <location>
        <begin position="1"/>
        <end position="28"/>
    </location>
</feature>
<evidence type="ECO:0000256" key="1">
    <source>
        <dbReference type="ARBA" id="ARBA00007626"/>
    </source>
</evidence>
<organism evidence="4 5">
    <name type="scientific">Fraxinus pennsylvanica</name>
    <dbReference type="NCBI Taxonomy" id="56036"/>
    <lineage>
        <taxon>Eukaryota</taxon>
        <taxon>Viridiplantae</taxon>
        <taxon>Streptophyta</taxon>
        <taxon>Embryophyta</taxon>
        <taxon>Tracheophyta</taxon>
        <taxon>Spermatophyta</taxon>
        <taxon>Magnoliopsida</taxon>
        <taxon>eudicotyledons</taxon>
        <taxon>Gunneridae</taxon>
        <taxon>Pentapetalae</taxon>
        <taxon>asterids</taxon>
        <taxon>lamiids</taxon>
        <taxon>Lamiales</taxon>
        <taxon>Oleaceae</taxon>
        <taxon>Oleeae</taxon>
        <taxon>Fraxinus</taxon>
    </lineage>
</organism>
<dbReference type="EMBL" id="OU503045">
    <property type="protein sequence ID" value="CAI9768974.1"/>
    <property type="molecule type" value="Genomic_DNA"/>
</dbReference>
<dbReference type="Pfam" id="PF01535">
    <property type="entry name" value="PPR"/>
    <property type="match status" value="4"/>
</dbReference>
<sequence>MIFICGSHGYLSKAEALLSEMEERGINPDTKTYNIFLSLSADVGNIDAVLLLCRKIREDGLFPDEITHRAILQILCNRNMVQEVEAVIEEMETSKMHIDTIKILSLYLSLSSRTYAAIVDVYAKKGLWPEAEIVFYSKRGSFGQKREVLEYNVMIKTYGKAKLYDKSFLLFKSMKTHGTWPDECTTFSAIARVCMERLSLYADLGMVSEAKMIYDHLQEKNWANGVTFATMIYVYKNMGMLDEAIEVAKEM</sequence>
<feature type="repeat" description="PPR" evidence="3">
    <location>
        <begin position="29"/>
        <end position="63"/>
    </location>
</feature>
<dbReference type="NCBIfam" id="TIGR00756">
    <property type="entry name" value="PPR"/>
    <property type="match status" value="2"/>
</dbReference>
<dbReference type="InterPro" id="IPR002885">
    <property type="entry name" value="PPR_rpt"/>
</dbReference>
<protein>
    <recommendedName>
        <fullName evidence="6">Pentatricopeptide repeat-containing protein</fullName>
    </recommendedName>
</protein>
<evidence type="ECO:0000313" key="4">
    <source>
        <dbReference type="EMBL" id="CAI9768974.1"/>
    </source>
</evidence>
<proteinExistence type="inferred from homology"/>
<evidence type="ECO:0000313" key="5">
    <source>
        <dbReference type="Proteomes" id="UP000834106"/>
    </source>
</evidence>
<comment type="similarity">
    <text evidence="1">Belongs to the PPR family. P subfamily.</text>
</comment>
<dbReference type="PANTHER" id="PTHR47447">
    <property type="entry name" value="OS03G0856100 PROTEIN"/>
    <property type="match status" value="1"/>
</dbReference>
<feature type="repeat" description="PPR" evidence="3">
    <location>
        <begin position="147"/>
        <end position="181"/>
    </location>
</feature>